<evidence type="ECO:0000313" key="10">
    <source>
        <dbReference type="Proteomes" id="UP001519344"/>
    </source>
</evidence>
<evidence type="ECO:0000256" key="6">
    <source>
        <dbReference type="ARBA" id="ARBA00023136"/>
    </source>
</evidence>
<protein>
    <submittedName>
        <fullName evidence="9">DHA1 family inner membrane transport protein</fullName>
    </submittedName>
</protein>
<feature type="transmembrane region" description="Helical" evidence="7">
    <location>
        <begin position="364"/>
        <end position="382"/>
    </location>
</feature>
<dbReference type="PROSITE" id="PS50850">
    <property type="entry name" value="MFS"/>
    <property type="match status" value="1"/>
</dbReference>
<feature type="transmembrane region" description="Helical" evidence="7">
    <location>
        <begin position="235"/>
        <end position="256"/>
    </location>
</feature>
<feature type="transmembrane region" description="Helical" evidence="7">
    <location>
        <begin position="77"/>
        <end position="96"/>
    </location>
</feature>
<dbReference type="Pfam" id="PF07690">
    <property type="entry name" value="MFS_1"/>
    <property type="match status" value="1"/>
</dbReference>
<evidence type="ECO:0000256" key="5">
    <source>
        <dbReference type="ARBA" id="ARBA00022989"/>
    </source>
</evidence>
<feature type="transmembrane region" description="Helical" evidence="7">
    <location>
        <begin position="161"/>
        <end position="184"/>
    </location>
</feature>
<dbReference type="Proteomes" id="UP001519344">
    <property type="component" value="Unassembled WGS sequence"/>
</dbReference>
<feature type="transmembrane region" description="Helical" evidence="7">
    <location>
        <begin position="388"/>
        <end position="408"/>
    </location>
</feature>
<name>A0ABS4HYY8_9BACL</name>
<dbReference type="EMBL" id="JAGGKV010000007">
    <property type="protein sequence ID" value="MBP1963886.1"/>
    <property type="molecule type" value="Genomic_DNA"/>
</dbReference>
<dbReference type="PANTHER" id="PTHR43124:SF8">
    <property type="entry name" value="INNER MEMBRANE TRANSPORT PROTEIN YDHP"/>
    <property type="match status" value="1"/>
</dbReference>
<keyword evidence="6 7" id="KW-0472">Membrane</keyword>
<feature type="transmembrane region" description="Helical" evidence="7">
    <location>
        <begin position="271"/>
        <end position="288"/>
    </location>
</feature>
<keyword evidence="4 7" id="KW-0812">Transmembrane</keyword>
<evidence type="ECO:0000256" key="7">
    <source>
        <dbReference type="SAM" id="Phobius"/>
    </source>
</evidence>
<dbReference type="PANTHER" id="PTHR43124">
    <property type="entry name" value="PURINE EFFLUX PUMP PBUE"/>
    <property type="match status" value="1"/>
</dbReference>
<feature type="transmembrane region" description="Helical" evidence="7">
    <location>
        <begin position="37"/>
        <end position="57"/>
    </location>
</feature>
<accession>A0ABS4HYY8</accession>
<dbReference type="InterPro" id="IPR036259">
    <property type="entry name" value="MFS_trans_sf"/>
</dbReference>
<keyword evidence="10" id="KW-1185">Reference proteome</keyword>
<dbReference type="CDD" id="cd17324">
    <property type="entry name" value="MFS_NepI_like"/>
    <property type="match status" value="1"/>
</dbReference>
<evidence type="ECO:0000256" key="4">
    <source>
        <dbReference type="ARBA" id="ARBA00022692"/>
    </source>
</evidence>
<evidence type="ECO:0000256" key="3">
    <source>
        <dbReference type="ARBA" id="ARBA00022475"/>
    </source>
</evidence>
<dbReference type="InterPro" id="IPR050189">
    <property type="entry name" value="MFS_Efflux_Transporters"/>
</dbReference>
<feature type="transmembrane region" description="Helical" evidence="7">
    <location>
        <begin position="133"/>
        <end position="154"/>
    </location>
</feature>
<keyword evidence="2" id="KW-0813">Transport</keyword>
<organism evidence="9 10">
    <name type="scientific">Paenibacillus aceris</name>
    <dbReference type="NCBI Taxonomy" id="869555"/>
    <lineage>
        <taxon>Bacteria</taxon>
        <taxon>Bacillati</taxon>
        <taxon>Bacillota</taxon>
        <taxon>Bacilli</taxon>
        <taxon>Bacillales</taxon>
        <taxon>Paenibacillaceae</taxon>
        <taxon>Paenibacillus</taxon>
    </lineage>
</organism>
<dbReference type="InterPro" id="IPR011701">
    <property type="entry name" value="MFS"/>
</dbReference>
<dbReference type="Gene3D" id="1.20.1250.20">
    <property type="entry name" value="MFS general substrate transporter like domains"/>
    <property type="match status" value="2"/>
</dbReference>
<dbReference type="InterPro" id="IPR020846">
    <property type="entry name" value="MFS_dom"/>
</dbReference>
<evidence type="ECO:0000256" key="1">
    <source>
        <dbReference type="ARBA" id="ARBA00004651"/>
    </source>
</evidence>
<dbReference type="SUPFAM" id="SSF103473">
    <property type="entry name" value="MFS general substrate transporter"/>
    <property type="match status" value="1"/>
</dbReference>
<keyword evidence="3" id="KW-1003">Cell membrane</keyword>
<gene>
    <name evidence="9" type="ORF">J2Z65_003107</name>
</gene>
<comment type="caution">
    <text evidence="9">The sequence shown here is derived from an EMBL/GenBank/DDBJ whole genome shotgun (WGS) entry which is preliminary data.</text>
</comment>
<proteinExistence type="predicted"/>
<reference evidence="9 10" key="1">
    <citation type="submission" date="2021-03" db="EMBL/GenBank/DDBJ databases">
        <title>Genomic Encyclopedia of Type Strains, Phase IV (KMG-IV): sequencing the most valuable type-strain genomes for metagenomic binning, comparative biology and taxonomic classification.</title>
        <authorList>
            <person name="Goeker M."/>
        </authorList>
    </citation>
    <scope>NUCLEOTIDE SEQUENCE [LARGE SCALE GENOMIC DNA]</scope>
    <source>
        <strain evidence="9 10">DSM 24950</strain>
    </source>
</reference>
<comment type="subcellular location">
    <subcellularLocation>
        <location evidence="1">Cell membrane</location>
        <topology evidence="1">Multi-pass membrane protein</topology>
    </subcellularLocation>
</comment>
<feature type="transmembrane region" description="Helical" evidence="7">
    <location>
        <begin position="103"/>
        <end position="127"/>
    </location>
</feature>
<keyword evidence="5 7" id="KW-1133">Transmembrane helix</keyword>
<evidence type="ECO:0000313" key="9">
    <source>
        <dbReference type="EMBL" id="MBP1963886.1"/>
    </source>
</evidence>
<feature type="transmembrane region" description="Helical" evidence="7">
    <location>
        <begin position="300"/>
        <end position="317"/>
    </location>
</feature>
<feature type="domain" description="Major facilitator superfamily (MFS) profile" evidence="8">
    <location>
        <begin position="38"/>
        <end position="412"/>
    </location>
</feature>
<feature type="transmembrane region" description="Helical" evidence="7">
    <location>
        <begin position="190"/>
        <end position="215"/>
    </location>
</feature>
<feature type="transmembrane region" description="Helical" evidence="7">
    <location>
        <begin position="323"/>
        <end position="343"/>
    </location>
</feature>
<sequence length="428" mass="45334">MGIKKFIETKLIGEVGHRNMSHQAVVGKSVPKGRFPISLLSLTAGAFAIGMTEFVIMGLLPNVAEDLHVTISQAGQLITSYAMGVAIGAPILALFTNKLPQKLLLCLLMGVFIVGNAISVIAPTYTILMGARIVTALAHGTFFGVGGVIAVHLVRPDRRAGAISIMMAGLTIANIMGVPFGTFIGQQLGWRASFGAIVLMGIVSLIGIIFLIPRVQQEKSAGIIQQFRALTQPKLLLMLLMGALGSGSLFTVFTYITPLLEQVTGFSEHRVAWILVLFGFGVTFGNIFGGKLADWKLMPALLGNYAALALILVVFNFTVHLPAAAVITIFVWGAAAFGILPGLQLRIMTMAKDAPMLASTSNHSANNLGNASGAFIGGWVITHMGLTYLPWAGALLPVLGLLIGLISYGMERKEKRAGTNTEPQKQAG</sequence>
<evidence type="ECO:0000256" key="2">
    <source>
        <dbReference type="ARBA" id="ARBA00022448"/>
    </source>
</evidence>
<evidence type="ECO:0000259" key="8">
    <source>
        <dbReference type="PROSITE" id="PS50850"/>
    </source>
</evidence>